<dbReference type="SUPFAM" id="SSF57625">
    <property type="entry name" value="Invertebrate chitin-binding proteins"/>
    <property type="match status" value="1"/>
</dbReference>
<evidence type="ECO:0000259" key="2">
    <source>
        <dbReference type="PROSITE" id="PS50940"/>
    </source>
</evidence>
<proteinExistence type="predicted"/>
<dbReference type="Pfam" id="PF01607">
    <property type="entry name" value="CBM_14"/>
    <property type="match status" value="1"/>
</dbReference>
<dbReference type="Proteomes" id="UP000078542">
    <property type="component" value="Unassembled WGS sequence"/>
</dbReference>
<feature type="non-terminal residue" evidence="3">
    <location>
        <position position="1"/>
    </location>
</feature>
<name>A0A195CUD8_9HYME</name>
<evidence type="ECO:0000256" key="1">
    <source>
        <dbReference type="SAM" id="SignalP"/>
    </source>
</evidence>
<dbReference type="STRING" id="456900.A0A195CUD8"/>
<feature type="chain" id="PRO_5008270180" description="Chitin-binding type-2 domain-containing protein" evidence="1">
    <location>
        <begin position="18"/>
        <end position="109"/>
    </location>
</feature>
<dbReference type="GO" id="GO:0005576">
    <property type="term" value="C:extracellular region"/>
    <property type="evidence" value="ECO:0007669"/>
    <property type="project" value="InterPro"/>
</dbReference>
<organism evidence="3 4">
    <name type="scientific">Cyphomyrmex costatus</name>
    <dbReference type="NCBI Taxonomy" id="456900"/>
    <lineage>
        <taxon>Eukaryota</taxon>
        <taxon>Metazoa</taxon>
        <taxon>Ecdysozoa</taxon>
        <taxon>Arthropoda</taxon>
        <taxon>Hexapoda</taxon>
        <taxon>Insecta</taxon>
        <taxon>Pterygota</taxon>
        <taxon>Neoptera</taxon>
        <taxon>Endopterygota</taxon>
        <taxon>Hymenoptera</taxon>
        <taxon>Apocrita</taxon>
        <taxon>Aculeata</taxon>
        <taxon>Formicoidea</taxon>
        <taxon>Formicidae</taxon>
        <taxon>Myrmicinae</taxon>
        <taxon>Cyphomyrmex</taxon>
    </lineage>
</organism>
<dbReference type="InterPro" id="IPR002557">
    <property type="entry name" value="Chitin-bd_dom"/>
</dbReference>
<keyword evidence="1" id="KW-0732">Signal</keyword>
<protein>
    <recommendedName>
        <fullName evidence="2">Chitin-binding type-2 domain-containing protein</fullName>
    </recommendedName>
</protein>
<dbReference type="Gene3D" id="2.170.140.10">
    <property type="entry name" value="Chitin binding domain"/>
    <property type="match status" value="1"/>
</dbReference>
<dbReference type="PROSITE" id="PS50940">
    <property type="entry name" value="CHIT_BIND_II"/>
    <property type="match status" value="1"/>
</dbReference>
<dbReference type="SMART" id="SM00494">
    <property type="entry name" value="ChtBD2"/>
    <property type="match status" value="1"/>
</dbReference>
<dbReference type="InterPro" id="IPR036508">
    <property type="entry name" value="Chitin-bd_dom_sf"/>
</dbReference>
<dbReference type="EMBL" id="KQ977279">
    <property type="protein sequence ID" value="KYN04137.1"/>
    <property type="molecule type" value="Genomic_DNA"/>
</dbReference>
<feature type="signal peptide" evidence="1">
    <location>
        <begin position="1"/>
        <end position="17"/>
    </location>
</feature>
<evidence type="ECO:0000313" key="3">
    <source>
        <dbReference type="EMBL" id="KYN04137.1"/>
    </source>
</evidence>
<reference evidence="3 4" key="1">
    <citation type="submission" date="2016-03" db="EMBL/GenBank/DDBJ databases">
        <title>Cyphomyrmex costatus WGS genome.</title>
        <authorList>
            <person name="Nygaard S."/>
            <person name="Hu H."/>
            <person name="Boomsma J."/>
            <person name="Zhang G."/>
        </authorList>
    </citation>
    <scope>NUCLEOTIDE SEQUENCE [LARGE SCALE GENOMIC DNA]</scope>
    <source>
        <strain evidence="3">MS0001</strain>
        <tissue evidence="3">Whole body</tissue>
    </source>
</reference>
<dbReference type="GO" id="GO:0008061">
    <property type="term" value="F:chitin binding"/>
    <property type="evidence" value="ECO:0007669"/>
    <property type="project" value="InterPro"/>
</dbReference>
<dbReference type="AlphaFoldDB" id="A0A195CUD8"/>
<keyword evidence="4" id="KW-1185">Reference proteome</keyword>
<gene>
    <name evidence="3" type="ORF">ALC62_04902</name>
</gene>
<accession>A0A195CUD8</accession>
<sequence>CMVIIAALTVIVTGVSVKAPEWPPAGCFLRLNSDTQSDIPKEQANPSNCVGSFPISCLKDKVVLLPYRDDCNKFCSYSNGRLIVLSCPPELHFHEAKQVCNWPEITNCP</sequence>
<feature type="domain" description="Chitin-binding type-2" evidence="2">
    <location>
        <begin position="54"/>
        <end position="109"/>
    </location>
</feature>
<evidence type="ECO:0000313" key="4">
    <source>
        <dbReference type="Proteomes" id="UP000078542"/>
    </source>
</evidence>